<dbReference type="SUPFAM" id="SSF55979">
    <property type="entry name" value="DNA clamp"/>
    <property type="match status" value="2"/>
</dbReference>
<evidence type="ECO:0000256" key="2">
    <source>
        <dbReference type="ARBA" id="ARBA00007626"/>
    </source>
</evidence>
<dbReference type="Gene3D" id="1.25.40.10">
    <property type="entry name" value="Tetratricopeptide repeat domain"/>
    <property type="match status" value="5"/>
</dbReference>
<dbReference type="InterPro" id="IPR000730">
    <property type="entry name" value="Pr_cel_nuc_antig"/>
</dbReference>
<dbReference type="Gene3D" id="3.10.150.10">
    <property type="entry name" value="DNA Polymerase III, subunit A, domain 2"/>
    <property type="match status" value="2"/>
</dbReference>
<dbReference type="Pfam" id="PF01535">
    <property type="entry name" value="PPR"/>
    <property type="match status" value="3"/>
</dbReference>
<dbReference type="FunFam" id="3.10.150.10:FF:000006">
    <property type="entry name" value="Proliferating cell nuclear antigen"/>
    <property type="match status" value="1"/>
</dbReference>
<evidence type="ECO:0000313" key="16">
    <source>
        <dbReference type="EMBL" id="KAF8689955.1"/>
    </source>
</evidence>
<comment type="similarity">
    <text evidence="2">Belongs to the PPR family. P subfamily.</text>
</comment>
<evidence type="ECO:0000256" key="10">
    <source>
        <dbReference type="PROSITE-ProRule" id="PRU00708"/>
    </source>
</evidence>
<evidence type="ECO:0000256" key="13">
    <source>
        <dbReference type="SAM" id="MobiDB-lite"/>
    </source>
</evidence>
<evidence type="ECO:0000256" key="6">
    <source>
        <dbReference type="ARBA" id="ARBA00022946"/>
    </source>
</evidence>
<dbReference type="Pfam" id="PF13041">
    <property type="entry name" value="PPR_2"/>
    <property type="match status" value="3"/>
</dbReference>
<dbReference type="OrthoDB" id="185373at2759"/>
<dbReference type="NCBIfam" id="TIGR00756">
    <property type="entry name" value="PPR"/>
    <property type="match status" value="10"/>
</dbReference>
<keyword evidence="7 12" id="KW-0238">DNA-binding</keyword>
<feature type="repeat" description="PPR" evidence="10">
    <location>
        <begin position="795"/>
        <end position="829"/>
    </location>
</feature>
<evidence type="ECO:0000256" key="8">
    <source>
        <dbReference type="ARBA" id="ARBA00023242"/>
    </source>
</evidence>
<comment type="similarity">
    <text evidence="3 12">Belongs to the PCNA family.</text>
</comment>
<keyword evidence="5" id="KW-0677">Repeat</keyword>
<dbReference type="AlphaFoldDB" id="A0A835B6U9"/>
<comment type="caution">
    <text evidence="16">The sequence shown here is derived from an EMBL/GenBank/DDBJ whole genome shotgun (WGS) entry which is preliminary data.</text>
</comment>
<dbReference type="PROSITE" id="PS51375">
    <property type="entry name" value="PPR"/>
    <property type="match status" value="10"/>
</dbReference>
<dbReference type="EMBL" id="JACEFO010001996">
    <property type="protein sequence ID" value="KAF8689955.1"/>
    <property type="molecule type" value="Genomic_DNA"/>
</dbReference>
<dbReference type="InterPro" id="IPR022648">
    <property type="entry name" value="Pr_cel_nuc_antig_N"/>
</dbReference>
<evidence type="ECO:0000256" key="1">
    <source>
        <dbReference type="ARBA" id="ARBA00004123"/>
    </source>
</evidence>
<feature type="region of interest" description="Disordered" evidence="13">
    <location>
        <begin position="938"/>
        <end position="966"/>
    </location>
</feature>
<dbReference type="GO" id="GO:0005634">
    <property type="term" value="C:nucleus"/>
    <property type="evidence" value="ECO:0007669"/>
    <property type="project" value="UniProtKB-SubCell"/>
</dbReference>
<feature type="repeat" description="PPR" evidence="10">
    <location>
        <begin position="581"/>
        <end position="615"/>
    </location>
</feature>
<evidence type="ECO:0000256" key="3">
    <source>
        <dbReference type="ARBA" id="ARBA00010462"/>
    </source>
</evidence>
<feature type="repeat" description="PPR" evidence="10">
    <location>
        <begin position="690"/>
        <end position="724"/>
    </location>
</feature>
<dbReference type="InterPro" id="IPR011990">
    <property type="entry name" value="TPR-like_helical_dom_sf"/>
</dbReference>
<dbReference type="Pfam" id="PF02747">
    <property type="entry name" value="PCNA_C"/>
    <property type="match status" value="1"/>
</dbReference>
<dbReference type="InterPro" id="IPR022659">
    <property type="entry name" value="Pr_cel_nuc_antig_CS"/>
</dbReference>
<feature type="repeat" description="PPR" evidence="10">
    <location>
        <begin position="546"/>
        <end position="580"/>
    </location>
</feature>
<feature type="repeat" description="PPR" evidence="10">
    <location>
        <begin position="760"/>
        <end position="794"/>
    </location>
</feature>
<proteinExistence type="inferred from homology"/>
<evidence type="ECO:0000256" key="5">
    <source>
        <dbReference type="ARBA" id="ARBA00022737"/>
    </source>
</evidence>
<evidence type="ECO:0000256" key="4">
    <source>
        <dbReference type="ARBA" id="ARBA00022705"/>
    </source>
</evidence>
<dbReference type="Pfam" id="PF13812">
    <property type="entry name" value="PPR_3"/>
    <property type="match status" value="1"/>
</dbReference>
<dbReference type="CDD" id="cd00577">
    <property type="entry name" value="PCNA"/>
    <property type="match status" value="1"/>
</dbReference>
<dbReference type="FunFam" id="3.10.150.10:FF:000008">
    <property type="entry name" value="Proliferating cell nuclear antigen"/>
    <property type="match status" value="1"/>
</dbReference>
<dbReference type="GO" id="GO:0006275">
    <property type="term" value="P:regulation of DNA replication"/>
    <property type="evidence" value="ECO:0007669"/>
    <property type="project" value="InterPro"/>
</dbReference>
<name>A0A835B6U9_9POAL</name>
<keyword evidence="17" id="KW-1185">Reference proteome</keyword>
<dbReference type="GO" id="GO:0003677">
    <property type="term" value="F:DNA binding"/>
    <property type="evidence" value="ECO:0007669"/>
    <property type="project" value="UniProtKB-KW"/>
</dbReference>
<evidence type="ECO:0000259" key="15">
    <source>
        <dbReference type="Pfam" id="PF02747"/>
    </source>
</evidence>
<dbReference type="GO" id="GO:0030337">
    <property type="term" value="F:DNA polymerase processivity factor activity"/>
    <property type="evidence" value="ECO:0007669"/>
    <property type="project" value="InterPro"/>
</dbReference>
<dbReference type="SUPFAM" id="SSF81901">
    <property type="entry name" value="HCP-like"/>
    <property type="match status" value="1"/>
</dbReference>
<protein>
    <recommendedName>
        <fullName evidence="11">DNA sliding clamp PCNA</fullName>
    </recommendedName>
</protein>
<keyword evidence="8 11" id="KW-0539">Nucleus</keyword>
<evidence type="ECO:0000256" key="12">
    <source>
        <dbReference type="RuleBase" id="RU003671"/>
    </source>
</evidence>
<evidence type="ECO:0000256" key="7">
    <source>
        <dbReference type="ARBA" id="ARBA00023125"/>
    </source>
</evidence>
<evidence type="ECO:0000259" key="14">
    <source>
        <dbReference type="Pfam" id="PF00705"/>
    </source>
</evidence>
<evidence type="ECO:0000313" key="17">
    <source>
        <dbReference type="Proteomes" id="UP000636709"/>
    </source>
</evidence>
<dbReference type="GO" id="GO:0006260">
    <property type="term" value="P:DNA replication"/>
    <property type="evidence" value="ECO:0007669"/>
    <property type="project" value="UniProtKB-KW"/>
</dbReference>
<dbReference type="PROSITE" id="PS01251">
    <property type="entry name" value="PCNA_1"/>
    <property type="match status" value="1"/>
</dbReference>
<dbReference type="PANTHER" id="PTHR47938">
    <property type="entry name" value="RESPIRATORY COMPLEX I CHAPERONE (CIA84), PUTATIVE (AFU_ORTHOLOGUE AFUA_2G06020)-RELATED"/>
    <property type="match status" value="1"/>
</dbReference>
<dbReference type="Proteomes" id="UP000636709">
    <property type="component" value="Unassembled WGS sequence"/>
</dbReference>
<dbReference type="HAMAP" id="MF_00317">
    <property type="entry name" value="DNApol_clamp_arch"/>
    <property type="match status" value="1"/>
</dbReference>
<keyword evidence="6" id="KW-0809">Transit peptide</keyword>
<feature type="repeat" description="PPR" evidence="10">
    <location>
        <begin position="511"/>
        <end position="545"/>
    </location>
</feature>
<dbReference type="GO" id="GO:0031425">
    <property type="term" value="P:chloroplast RNA processing"/>
    <property type="evidence" value="ECO:0007669"/>
    <property type="project" value="TreeGrafter"/>
</dbReference>
<feature type="repeat" description="PPR" evidence="10">
    <location>
        <begin position="434"/>
        <end position="468"/>
    </location>
</feature>
<dbReference type="GO" id="GO:0003729">
    <property type="term" value="F:mRNA binding"/>
    <property type="evidence" value="ECO:0007669"/>
    <property type="project" value="TreeGrafter"/>
</dbReference>
<feature type="repeat" description="PPR" evidence="10">
    <location>
        <begin position="616"/>
        <end position="650"/>
    </location>
</feature>
<dbReference type="InterPro" id="IPR046938">
    <property type="entry name" value="DNA_clamp_sf"/>
</dbReference>
<comment type="function">
    <text evidence="9">This protein is an auxiliary protein of DNA polymerase delta and is involved in the control of eukaryotic DNA replication by increasing the polymerase's processibility during elongation of the leading strand.</text>
</comment>
<feature type="repeat" description="PPR" evidence="10">
    <location>
        <begin position="865"/>
        <end position="899"/>
    </location>
</feature>
<keyword evidence="4 12" id="KW-0235">DNA replication</keyword>
<dbReference type="InterPro" id="IPR002885">
    <property type="entry name" value="PPR_rpt"/>
</dbReference>
<feature type="repeat" description="PPR" evidence="10">
    <location>
        <begin position="399"/>
        <end position="433"/>
    </location>
</feature>
<dbReference type="NCBIfam" id="TIGR00590">
    <property type="entry name" value="pcna"/>
    <property type="match status" value="1"/>
</dbReference>
<gene>
    <name evidence="16" type="ORF">HU200_041590</name>
</gene>
<evidence type="ECO:0000256" key="11">
    <source>
        <dbReference type="RuleBase" id="RU000641"/>
    </source>
</evidence>
<dbReference type="PROSITE" id="PS00293">
    <property type="entry name" value="PCNA_2"/>
    <property type="match status" value="1"/>
</dbReference>
<sequence length="1001" mass="112907">MLELRLVQGSLLKKVLEAIRDLVNEANFDCSGTGFSLQAMDSSHVALVAMLLRAEGFEHYRCDRNLSMGMNLNNMAKMLRCAGNEDIITIKADDGSDTVTFMFESPKQDKIADFEMKLMDIDSEHLGIPDSEYQAIVRMPSAEFMRICKDLSSIGDTVVISVTKEGVKFSTSGEIGSANIVCRQNQTVDKPEEATLIEMQEPVSLTFALRYMNSFTKASTLSDQVTISLSSELPVVVEYKIAEMELQLYALDDSIGIVLFCQMLIPCDCFLHVPAPPLTPLQHSTASSPCRDKGLTFQINSVSAPARTYEICPELAVSCPVARKTGKGKKKGNWVHYGGSLPAMLEALEHVQDVGEALWPWKDTLSNRERTILLKEQKDWRRAIEIFDWFRRERGHELNVIHYNVLLCTVGRASRWGLVLSLWHEMHSSGVAPDNSTYGTLIDVCCKGGRERATLLWLGDMCKRGLMPDEVTMRIMLQAHKKAGEYETAGLFFRKWSSDSSRRMEGHPRYSLYTYNTLIDTYGKAGQLEKVSDTFNQMLRQGVAPSVVTFNTMIHVWGKHHRMEQVASLVRMMEEFQCFPDTRTYNILISLYRESNEIDIAEYYFWKMKSEKLVPDVVSCRTLLYGYSISGMVTKAEALLKEMDERGFMIDEYTQSAVTRMYVSAGMLEQAWHWFEREGFYMLPKEKMLSVSVCNVMIKGYGLAEKLDEACEVADGMERYGILPDYVTYSSLIQLLSTVKLPKKALHYLNKMQEVKLLSDCIPYSAVISSFVKNGDLRMAEYLFREMITSGIRADVFLYSILIDAYAEVGKVQQAAAYFGLMKKDGLCESAIIYNSLIKLYTKVGYVAEARETYKLLRSLDTDTSLYACNCMIDLYSDHCMVKEAREIFESLKARGSANEFSYAMMNVRYMLSQCHPLDKIELLQQVWDSRAPISVTTSEQQQEVANGKLKPSVPNGDNAKVKAPTENGTAPVISYAAKVAQTATIEKPFLANGVAKCPSH</sequence>
<dbReference type="PANTHER" id="PTHR47938:SF22">
    <property type="entry name" value="PENTACOTRIPEPTIDE-REPEAT REGION OF PRORP DOMAIN-CONTAINING PROTEIN"/>
    <property type="match status" value="1"/>
</dbReference>
<evidence type="ECO:0000256" key="9">
    <source>
        <dbReference type="ARBA" id="ARBA00053268"/>
    </source>
</evidence>
<accession>A0A835B6U9</accession>
<comment type="function">
    <text evidence="11">This protein is an auxiliary protein of DNA polymerase delta and is involved in the control of eukaryotic DNA replication by increasing the polymerase's processivity during elongation of the leading strand.</text>
</comment>
<comment type="subcellular location">
    <subcellularLocation>
        <location evidence="1 11">Nucleus</location>
    </subcellularLocation>
</comment>
<dbReference type="PRINTS" id="PR00339">
    <property type="entry name" value="PCNACYCLIN"/>
</dbReference>
<dbReference type="FunFam" id="3.70.10.10:FF:000001">
    <property type="entry name" value="Proliferating cell nuclear antigen"/>
    <property type="match status" value="1"/>
</dbReference>
<feature type="domain" description="Proliferating cell nuclear antigen PCNA C-terminal" evidence="15">
    <location>
        <begin position="127"/>
        <end position="251"/>
    </location>
</feature>
<dbReference type="InterPro" id="IPR022649">
    <property type="entry name" value="Pr_cel_nuc_antig_C"/>
</dbReference>
<reference evidence="16" key="1">
    <citation type="submission" date="2020-07" db="EMBL/GenBank/DDBJ databases">
        <title>Genome sequence and genetic diversity analysis of an under-domesticated orphan crop, white fonio (Digitaria exilis).</title>
        <authorList>
            <person name="Bennetzen J.L."/>
            <person name="Chen S."/>
            <person name="Ma X."/>
            <person name="Wang X."/>
            <person name="Yssel A.E.J."/>
            <person name="Chaluvadi S.R."/>
            <person name="Johnson M."/>
            <person name="Gangashetty P."/>
            <person name="Hamidou F."/>
            <person name="Sanogo M.D."/>
            <person name="Zwaenepoel A."/>
            <person name="Wallace J."/>
            <person name="Van De Peer Y."/>
            <person name="Van Deynze A."/>
        </authorList>
    </citation>
    <scope>NUCLEOTIDE SEQUENCE</scope>
    <source>
        <tissue evidence="16">Leaves</tissue>
    </source>
</reference>
<dbReference type="Pfam" id="PF00705">
    <property type="entry name" value="PCNA_N"/>
    <property type="match status" value="1"/>
</dbReference>
<feature type="domain" description="Proliferating cell nuclear antigen PCNA N-terminal" evidence="14">
    <location>
        <begin position="1"/>
        <end position="125"/>
    </location>
</feature>
<organism evidence="16 17">
    <name type="scientific">Digitaria exilis</name>
    <dbReference type="NCBI Taxonomy" id="1010633"/>
    <lineage>
        <taxon>Eukaryota</taxon>
        <taxon>Viridiplantae</taxon>
        <taxon>Streptophyta</taxon>
        <taxon>Embryophyta</taxon>
        <taxon>Tracheophyta</taxon>
        <taxon>Spermatophyta</taxon>
        <taxon>Magnoliopsida</taxon>
        <taxon>Liliopsida</taxon>
        <taxon>Poales</taxon>
        <taxon>Poaceae</taxon>
        <taxon>PACMAD clade</taxon>
        <taxon>Panicoideae</taxon>
        <taxon>Panicodae</taxon>
        <taxon>Paniceae</taxon>
        <taxon>Anthephorinae</taxon>
        <taxon>Digitaria</taxon>
    </lineage>
</organism>